<dbReference type="EMBL" id="PDUG01000006">
    <property type="protein sequence ID" value="PIC16507.1"/>
    <property type="molecule type" value="Genomic_DNA"/>
</dbReference>
<dbReference type="Gene3D" id="3.30.200.20">
    <property type="entry name" value="Phosphorylase Kinase, domain 1"/>
    <property type="match status" value="1"/>
</dbReference>
<dbReference type="GO" id="GO:0044773">
    <property type="term" value="P:mitotic DNA damage checkpoint signaling"/>
    <property type="evidence" value="ECO:0007669"/>
    <property type="project" value="TreeGrafter"/>
</dbReference>
<accession>A0A2G5SNA5</accession>
<dbReference type="STRING" id="1611254.A0A2G5SNA5"/>
<dbReference type="GO" id="GO:0005737">
    <property type="term" value="C:cytoplasm"/>
    <property type="evidence" value="ECO:0007669"/>
    <property type="project" value="TreeGrafter"/>
</dbReference>
<reference evidence="3" key="1">
    <citation type="submission" date="2017-10" db="EMBL/GenBank/DDBJ databases">
        <title>Rapid genome shrinkage in a self-fertile nematode reveals novel sperm competition proteins.</title>
        <authorList>
            <person name="Yin D."/>
            <person name="Schwarz E.M."/>
            <person name="Thomas C.G."/>
            <person name="Felde R.L."/>
            <person name="Korf I.F."/>
            <person name="Cutter A.D."/>
            <person name="Schartner C.M."/>
            <person name="Ralston E.J."/>
            <person name="Meyer B.J."/>
            <person name="Haag E.S."/>
        </authorList>
    </citation>
    <scope>NUCLEOTIDE SEQUENCE [LARGE SCALE GENOMIC DNA]</scope>
    <source>
        <strain evidence="3">JU1422</strain>
    </source>
</reference>
<dbReference type="GO" id="GO:0004674">
    <property type="term" value="F:protein serine/threonine kinase activity"/>
    <property type="evidence" value="ECO:0007669"/>
    <property type="project" value="TreeGrafter"/>
</dbReference>
<proteinExistence type="predicted"/>
<dbReference type="PANTHER" id="PTHR44167:SF31">
    <property type="entry name" value="PROTEIN CBG02007"/>
    <property type="match status" value="1"/>
</dbReference>
<dbReference type="Proteomes" id="UP000230233">
    <property type="component" value="Chromosome X"/>
</dbReference>
<dbReference type="CDD" id="cd00180">
    <property type="entry name" value="PKc"/>
    <property type="match status" value="1"/>
</dbReference>
<dbReference type="SUPFAM" id="SSF56112">
    <property type="entry name" value="Protein kinase-like (PK-like)"/>
    <property type="match status" value="1"/>
</dbReference>
<evidence type="ECO:0000259" key="1">
    <source>
        <dbReference type="PROSITE" id="PS50011"/>
    </source>
</evidence>
<comment type="caution">
    <text evidence="2">The sequence shown here is derived from an EMBL/GenBank/DDBJ whole genome shotgun (WGS) entry which is preliminary data.</text>
</comment>
<dbReference type="GO" id="GO:0005524">
    <property type="term" value="F:ATP binding"/>
    <property type="evidence" value="ECO:0007669"/>
    <property type="project" value="InterPro"/>
</dbReference>
<evidence type="ECO:0000313" key="3">
    <source>
        <dbReference type="Proteomes" id="UP000230233"/>
    </source>
</evidence>
<dbReference type="PANTHER" id="PTHR44167">
    <property type="entry name" value="OVARIAN-SPECIFIC SERINE/THREONINE-PROTEIN KINASE LOK-RELATED"/>
    <property type="match status" value="1"/>
</dbReference>
<keyword evidence="3" id="KW-1185">Reference proteome</keyword>
<gene>
    <name evidence="2" type="primary">Cnig_chr_X.g23086</name>
    <name evidence="2" type="ORF">B9Z55_023086</name>
</gene>
<dbReference type="Pfam" id="PF00069">
    <property type="entry name" value="Pkinase"/>
    <property type="match status" value="1"/>
</dbReference>
<organism evidence="2 3">
    <name type="scientific">Caenorhabditis nigoni</name>
    <dbReference type="NCBI Taxonomy" id="1611254"/>
    <lineage>
        <taxon>Eukaryota</taxon>
        <taxon>Metazoa</taxon>
        <taxon>Ecdysozoa</taxon>
        <taxon>Nematoda</taxon>
        <taxon>Chromadorea</taxon>
        <taxon>Rhabditida</taxon>
        <taxon>Rhabditina</taxon>
        <taxon>Rhabditomorpha</taxon>
        <taxon>Rhabditoidea</taxon>
        <taxon>Rhabditidae</taxon>
        <taxon>Peloderinae</taxon>
        <taxon>Caenorhabditis</taxon>
    </lineage>
</organism>
<dbReference type="SMART" id="SM00220">
    <property type="entry name" value="S_TKc"/>
    <property type="match status" value="1"/>
</dbReference>
<dbReference type="OrthoDB" id="6128227at2759"/>
<dbReference type="InterPro" id="IPR011009">
    <property type="entry name" value="Kinase-like_dom_sf"/>
</dbReference>
<name>A0A2G5SNA5_9PELO</name>
<feature type="domain" description="Protein kinase" evidence="1">
    <location>
        <begin position="25"/>
        <end position="298"/>
    </location>
</feature>
<evidence type="ECO:0000313" key="2">
    <source>
        <dbReference type="EMBL" id="PIC16507.1"/>
    </source>
</evidence>
<dbReference type="PROSITE" id="PS50011">
    <property type="entry name" value="PROTEIN_KINASE_DOM"/>
    <property type="match status" value="1"/>
</dbReference>
<sequence length="299" mass="34602">MSQPTETDREEQALLVARDDPERFQFTSDLTDFGSYGTIHSAYDTKTNIDLVIKCQDSSIAFKRELEVLQKLEGDSHFPQIVDYYGVMRSPMDFDYFIAMTIEGESIRSLACRQTTRWSNANCVRLMHQLFEAVEALHNHGYCHRDIHPGNVTIKRESNKNLSVKLIDFGVAEYIDPPLHPTYDWTSWQASLQVCQGMPYTCSDDLTSAVFVLFKVLRINPFGAQEEWKENKEAFHQHPHAWFGEDTMWIAEIYEEIQKQRSRGVDYSGLSRMLGIAVPEINPRSKMEYEMTGDQIFML</sequence>
<dbReference type="AlphaFoldDB" id="A0A2G5SNA5"/>
<dbReference type="GO" id="GO:0005634">
    <property type="term" value="C:nucleus"/>
    <property type="evidence" value="ECO:0007669"/>
    <property type="project" value="TreeGrafter"/>
</dbReference>
<protein>
    <recommendedName>
        <fullName evidence="1">Protein kinase domain-containing protein</fullName>
    </recommendedName>
</protein>
<dbReference type="InterPro" id="IPR000719">
    <property type="entry name" value="Prot_kinase_dom"/>
</dbReference>
<dbReference type="Gene3D" id="1.10.510.10">
    <property type="entry name" value="Transferase(Phosphotransferase) domain 1"/>
    <property type="match status" value="1"/>
</dbReference>